<feature type="non-terminal residue" evidence="1">
    <location>
        <position position="32"/>
    </location>
</feature>
<evidence type="ECO:0000313" key="1">
    <source>
        <dbReference type="EMBL" id="SVA87862.1"/>
    </source>
</evidence>
<protein>
    <submittedName>
        <fullName evidence="1">Uncharacterized protein</fullName>
    </submittedName>
</protein>
<sequence>MKFSIGVVFWDELLIFFARPDYIKNINLQSCS</sequence>
<dbReference type="AlphaFoldDB" id="A0A381ZG92"/>
<accession>A0A381ZG92</accession>
<dbReference type="EMBL" id="UINC01021076">
    <property type="protein sequence ID" value="SVA87862.1"/>
    <property type="molecule type" value="Genomic_DNA"/>
</dbReference>
<reference evidence="1" key="1">
    <citation type="submission" date="2018-05" db="EMBL/GenBank/DDBJ databases">
        <authorList>
            <person name="Lanie J.A."/>
            <person name="Ng W.-L."/>
            <person name="Kazmierczak K.M."/>
            <person name="Andrzejewski T.M."/>
            <person name="Davidsen T.M."/>
            <person name="Wayne K.J."/>
            <person name="Tettelin H."/>
            <person name="Glass J.I."/>
            <person name="Rusch D."/>
            <person name="Podicherti R."/>
            <person name="Tsui H.-C.T."/>
            <person name="Winkler M.E."/>
        </authorList>
    </citation>
    <scope>NUCLEOTIDE SEQUENCE</scope>
</reference>
<name>A0A381ZG92_9ZZZZ</name>
<organism evidence="1">
    <name type="scientific">marine metagenome</name>
    <dbReference type="NCBI Taxonomy" id="408172"/>
    <lineage>
        <taxon>unclassified sequences</taxon>
        <taxon>metagenomes</taxon>
        <taxon>ecological metagenomes</taxon>
    </lineage>
</organism>
<gene>
    <name evidence="1" type="ORF">METZ01_LOCUS140716</name>
</gene>
<proteinExistence type="predicted"/>